<protein>
    <recommendedName>
        <fullName evidence="4">ABC1 atypical kinase-like domain-containing protein</fullName>
    </recommendedName>
</protein>
<keyword evidence="6" id="KW-1185">Reference proteome</keyword>
<keyword evidence="3" id="KW-0812">Transmembrane</keyword>
<accession>A0A2D2D6H0</accession>
<feature type="region of interest" description="Disordered" evidence="2">
    <location>
        <begin position="32"/>
        <end position="52"/>
    </location>
</feature>
<dbReference type="PANTHER" id="PTHR10566:SF113">
    <property type="entry name" value="PROTEIN ACTIVITY OF BC1 COMPLEX KINASE 7, CHLOROPLASTIC"/>
    <property type="match status" value="1"/>
</dbReference>
<gene>
    <name evidence="5" type="ORF">CQW49_21540</name>
</gene>
<dbReference type="Proteomes" id="UP000230709">
    <property type="component" value="Plasmid pOB3b1"/>
</dbReference>
<keyword evidence="5" id="KW-0614">Plasmid</keyword>
<dbReference type="AlphaFoldDB" id="A0A2D2D6H0"/>
<dbReference type="STRING" id="595536.GCA_000178815_00200"/>
<dbReference type="EMBL" id="CP023738">
    <property type="protein sequence ID" value="ATQ70586.1"/>
    <property type="molecule type" value="Genomic_DNA"/>
</dbReference>
<evidence type="ECO:0000256" key="2">
    <source>
        <dbReference type="SAM" id="MobiDB-lite"/>
    </source>
</evidence>
<dbReference type="CDD" id="cd05121">
    <property type="entry name" value="ABC1_ADCK3-like"/>
    <property type="match status" value="1"/>
</dbReference>
<comment type="similarity">
    <text evidence="1">Belongs to the protein kinase superfamily. ADCK protein kinase family.</text>
</comment>
<evidence type="ECO:0000256" key="1">
    <source>
        <dbReference type="ARBA" id="ARBA00009670"/>
    </source>
</evidence>
<dbReference type="RefSeq" id="WP_003614686.1">
    <property type="nucleotide sequence ID" value="NZ_ADVE02000002.1"/>
</dbReference>
<keyword evidence="3" id="KW-1133">Transmembrane helix</keyword>
<evidence type="ECO:0000259" key="4">
    <source>
        <dbReference type="Pfam" id="PF03109"/>
    </source>
</evidence>
<evidence type="ECO:0000313" key="6">
    <source>
        <dbReference type="Proteomes" id="UP000230709"/>
    </source>
</evidence>
<reference evidence="6" key="1">
    <citation type="submission" date="2017-10" db="EMBL/GenBank/DDBJ databases">
        <title>Completed PacBio SMRT sequence of Methylosinus trichosporium OB3b reveals presence of a third large plasmid.</title>
        <authorList>
            <person name="Charles T.C."/>
            <person name="Lynch M.D.J."/>
            <person name="Heil J.R."/>
            <person name="Cheng J."/>
        </authorList>
    </citation>
    <scope>NUCLEOTIDE SEQUENCE [LARGE SCALE GENOMIC DNA]</scope>
    <source>
        <strain evidence="6">OB3b</strain>
        <plasmid evidence="6">pob3b1</plasmid>
    </source>
</reference>
<sequence length="624" mass="70912">MNIVTIEHRSSSDGADASRPPMIRRVIRLGGAGARRSGDDAPTPLEPDAPRRPIEIRADADEPRFELLRVVTTFVSLFFRLKWMKLRGRDDPRRSGEEIRGAFEHLGGLWMKVGQLMSLRRDVLPPALCDELAHLQHRAIGFPPEVARRVIETELGASVDDIFSEFDPLPFAAASLSQVHAARLSNGREVVVKVLRPGIRKKFERDLAVLRYLANCLDRLPRLRILRLRDAVAELEQIFLEETDYRYEAANAKQLRKNINSRKIKIPKVYGRYTTANVIVLERIHGVLMSDLIRVREKDPERVRAWLEENGVDRKRVGTRLLISFMRQLFQDNFFHADLHPGNIILLRDSRVALIDLGSIGSLDREFLTLYRGLQRALAEQDFGKAADLQLRLCVELPSRGIHELRSEIARCLRLWSNKSKIKSLSFQERSINTGAADIGRILSRRGAQQTWEFLKIARTLSTLDASLEYLHVEMNYIAVLQKHFASASKKMLSKGVKPANLARFIGGMAASAEEYYLFMAPTLRENAFTINASLSKASRILGTVTNIFSALFFLAVIVLLYKHFVDHLVDESQVVRVWVLHELSSLLPRLSFEMSIFVTALAGLGLFVTRIVMREIQQPDGRK</sequence>
<proteinExistence type="inferred from homology"/>
<dbReference type="InterPro" id="IPR050154">
    <property type="entry name" value="UbiB_kinase"/>
</dbReference>
<organism evidence="5 6">
    <name type="scientific">Methylosinus trichosporium (strain ATCC 35070 / NCIMB 11131 / UNIQEM 75 / OB3b)</name>
    <dbReference type="NCBI Taxonomy" id="595536"/>
    <lineage>
        <taxon>Bacteria</taxon>
        <taxon>Pseudomonadati</taxon>
        <taxon>Pseudomonadota</taxon>
        <taxon>Alphaproteobacteria</taxon>
        <taxon>Hyphomicrobiales</taxon>
        <taxon>Methylocystaceae</taxon>
        <taxon>Methylosinus</taxon>
    </lineage>
</organism>
<dbReference type="Pfam" id="PF03109">
    <property type="entry name" value="ABC1"/>
    <property type="match status" value="1"/>
</dbReference>
<feature type="transmembrane region" description="Helical" evidence="3">
    <location>
        <begin position="595"/>
        <end position="614"/>
    </location>
</feature>
<dbReference type="SUPFAM" id="SSF56112">
    <property type="entry name" value="Protein kinase-like (PK-like)"/>
    <property type="match status" value="1"/>
</dbReference>
<dbReference type="InterPro" id="IPR004147">
    <property type="entry name" value="ABC1_dom"/>
</dbReference>
<keyword evidence="3" id="KW-0472">Membrane</keyword>
<feature type="transmembrane region" description="Helical" evidence="3">
    <location>
        <begin position="541"/>
        <end position="562"/>
    </location>
</feature>
<geneLocation type="plasmid" evidence="6">
    <name>pob3b1</name>
</geneLocation>
<evidence type="ECO:0000313" key="5">
    <source>
        <dbReference type="EMBL" id="ATQ70586.1"/>
    </source>
</evidence>
<feature type="domain" description="ABC1 atypical kinase-like" evidence="4">
    <location>
        <begin position="135"/>
        <end position="386"/>
    </location>
</feature>
<evidence type="ECO:0000256" key="3">
    <source>
        <dbReference type="SAM" id="Phobius"/>
    </source>
</evidence>
<name>A0A2D2D6H0_METT3</name>
<dbReference type="KEGG" id="mtw:CQW49_21540"/>
<dbReference type="InterPro" id="IPR011009">
    <property type="entry name" value="Kinase-like_dom_sf"/>
</dbReference>
<dbReference type="PANTHER" id="PTHR10566">
    <property type="entry name" value="CHAPERONE-ACTIVITY OF BC1 COMPLEX CABC1 -RELATED"/>
    <property type="match status" value="1"/>
</dbReference>